<evidence type="ECO:0000313" key="1">
    <source>
        <dbReference type="EMBL" id="EFP97120.1"/>
    </source>
</evidence>
<dbReference type="Proteomes" id="UP000002943">
    <property type="component" value="Unassembled WGS sequence"/>
</dbReference>
<gene>
    <name evidence="1" type="ORF">VIBC2010_06769</name>
</gene>
<reference evidence="1 2" key="1">
    <citation type="journal article" date="2012" name="Int. J. Syst. Evol. Microbiol.">
        <title>Vibrio caribbeanicus sp. nov., isolated from the marine sponge Scleritoderma cyanea.</title>
        <authorList>
            <person name="Hoffmann M."/>
            <person name="Monday S.R."/>
            <person name="Allard M.W."/>
            <person name="Strain E.A."/>
            <person name="Whittaker P."/>
            <person name="Naum M."/>
            <person name="McCarthy P.J."/>
            <person name="Lopez J.V."/>
            <person name="Fischer M."/>
            <person name="Brown E.W."/>
        </authorList>
    </citation>
    <scope>NUCLEOTIDE SEQUENCE [LARGE SCALE GENOMIC DNA]</scope>
    <source>
        <strain evidence="1 2">ATCC BAA-2122</strain>
    </source>
</reference>
<accession>E3BIL1</accession>
<keyword evidence="2" id="KW-1185">Reference proteome</keyword>
<proteinExistence type="predicted"/>
<dbReference type="EMBL" id="AEIU01000065">
    <property type="protein sequence ID" value="EFP97120.1"/>
    <property type="molecule type" value="Genomic_DNA"/>
</dbReference>
<evidence type="ECO:0000313" key="2">
    <source>
        <dbReference type="Proteomes" id="UP000002943"/>
    </source>
</evidence>
<organism evidence="1 2">
    <name type="scientific">Vibrio caribbeanicus ATCC BAA-2122</name>
    <dbReference type="NCBI Taxonomy" id="796620"/>
    <lineage>
        <taxon>Bacteria</taxon>
        <taxon>Pseudomonadati</taxon>
        <taxon>Pseudomonadota</taxon>
        <taxon>Gammaproteobacteria</taxon>
        <taxon>Vibrionales</taxon>
        <taxon>Vibrionaceae</taxon>
        <taxon>Vibrio</taxon>
    </lineage>
</organism>
<dbReference type="STRING" id="796620.VIBC2010_06769"/>
<sequence>MQRLILELNEQGASAKYCKYYAFHRELRQWYAHQKKQTFA</sequence>
<dbReference type="RefSeq" id="WP_009600848.1">
    <property type="nucleotide sequence ID" value="NZ_AEIU01000065.1"/>
</dbReference>
<comment type="caution">
    <text evidence="1">The sequence shown here is derived from an EMBL/GenBank/DDBJ whole genome shotgun (WGS) entry which is preliminary data.</text>
</comment>
<protein>
    <submittedName>
        <fullName evidence="1">Uncharacterized protein</fullName>
    </submittedName>
</protein>
<name>E3BIL1_9VIBR</name>
<dbReference type="AlphaFoldDB" id="E3BIL1"/>